<dbReference type="InterPro" id="IPR019776">
    <property type="entry name" value="Flagellar_basal_body_rod_CS"/>
</dbReference>
<protein>
    <recommendedName>
        <fullName evidence="3 6">Flagellar basal body rod protein FlgB</fullName>
    </recommendedName>
</protein>
<dbReference type="GO" id="GO:0071978">
    <property type="term" value="P:bacterial-type flagellum-dependent swarming motility"/>
    <property type="evidence" value="ECO:0007669"/>
    <property type="project" value="TreeGrafter"/>
</dbReference>
<comment type="function">
    <text evidence="5 6">Structural component of flagellum, the bacterial motility apparatus. Part of the rod structure of flagellar basal body.</text>
</comment>
<dbReference type="PIRSF" id="PIRSF002889">
    <property type="entry name" value="Rod_FlgB"/>
    <property type="match status" value="1"/>
</dbReference>
<dbReference type="GO" id="GO:0030694">
    <property type="term" value="C:bacterial-type flagellum basal body, rod"/>
    <property type="evidence" value="ECO:0007669"/>
    <property type="project" value="InterPro"/>
</dbReference>
<sequence>MLDSTLGFFSSALAIREQQLSLVSANIANRDTPNYKARDLEFNDVLTKLLKSDENNKNTIMGDIKFRGEITPKLDGNTVNDALETSKFSEYTTDYQMALEMLTTTRDSRLAAIRGK</sequence>
<dbReference type="AlphaFoldDB" id="A0AAX0YNU5"/>
<dbReference type="RefSeq" id="WP_045043229.1">
    <property type="nucleotide sequence ID" value="NZ_JZTB01000013.1"/>
</dbReference>
<keyword evidence="4 6" id="KW-0975">Bacterial flagellum</keyword>
<organism evidence="8 9">
    <name type="scientific">Photobacterium kishitanii</name>
    <dbReference type="NCBI Taxonomy" id="318456"/>
    <lineage>
        <taxon>Bacteria</taxon>
        <taxon>Pseudomonadati</taxon>
        <taxon>Pseudomonadota</taxon>
        <taxon>Gammaproteobacteria</taxon>
        <taxon>Vibrionales</taxon>
        <taxon>Vibrionaceae</taxon>
        <taxon>Photobacterium</taxon>
    </lineage>
</organism>
<evidence type="ECO:0000256" key="2">
    <source>
        <dbReference type="ARBA" id="ARBA00009677"/>
    </source>
</evidence>
<dbReference type="PROSITE" id="PS00588">
    <property type="entry name" value="FLAGELLA_BB_ROD"/>
    <property type="match status" value="1"/>
</dbReference>
<dbReference type="Pfam" id="PF00460">
    <property type="entry name" value="Flg_bb_rod"/>
    <property type="match status" value="1"/>
</dbReference>
<evidence type="ECO:0000256" key="1">
    <source>
        <dbReference type="ARBA" id="ARBA00004117"/>
    </source>
</evidence>
<comment type="subcellular location">
    <subcellularLocation>
        <location evidence="1 6">Bacterial flagellum basal body</location>
    </subcellularLocation>
</comment>
<dbReference type="PANTHER" id="PTHR30435">
    <property type="entry name" value="FLAGELLAR PROTEIN"/>
    <property type="match status" value="1"/>
</dbReference>
<evidence type="ECO:0000259" key="7">
    <source>
        <dbReference type="Pfam" id="PF00460"/>
    </source>
</evidence>
<dbReference type="NCBIfam" id="TIGR01396">
    <property type="entry name" value="FlgB"/>
    <property type="match status" value="1"/>
</dbReference>
<evidence type="ECO:0000256" key="5">
    <source>
        <dbReference type="ARBA" id="ARBA00024934"/>
    </source>
</evidence>
<evidence type="ECO:0000256" key="3">
    <source>
        <dbReference type="ARBA" id="ARBA00014376"/>
    </source>
</evidence>
<gene>
    <name evidence="8" type="primary">flgB</name>
    <name evidence="8" type="ORF">C0W53_22285</name>
</gene>
<comment type="caution">
    <text evidence="8">The sequence shown here is derived from an EMBL/GenBank/DDBJ whole genome shotgun (WGS) entry which is preliminary data.</text>
</comment>
<dbReference type="InterPro" id="IPR001444">
    <property type="entry name" value="Flag_bb_rod_N"/>
</dbReference>
<proteinExistence type="inferred from homology"/>
<evidence type="ECO:0000313" key="8">
    <source>
        <dbReference type="EMBL" id="PSX38937.1"/>
    </source>
</evidence>
<dbReference type="EMBL" id="PYOZ01000030">
    <property type="protein sequence ID" value="PSX38937.1"/>
    <property type="molecule type" value="Genomic_DNA"/>
</dbReference>
<dbReference type="Proteomes" id="UP000240728">
    <property type="component" value="Unassembled WGS sequence"/>
</dbReference>
<keyword evidence="8" id="KW-0966">Cell projection</keyword>
<dbReference type="PANTHER" id="PTHR30435:SF12">
    <property type="entry name" value="FLAGELLAR BASAL BODY ROD PROTEIN FLGB"/>
    <property type="match status" value="1"/>
</dbReference>
<keyword evidence="9" id="KW-1185">Reference proteome</keyword>
<feature type="domain" description="Flagellar basal body rod protein N-terminal" evidence="7">
    <location>
        <begin position="10"/>
        <end position="36"/>
    </location>
</feature>
<reference evidence="8 9" key="1">
    <citation type="submission" date="2018-01" db="EMBL/GenBank/DDBJ databases">
        <title>Whole genome sequencing of Histamine producing bacteria.</title>
        <authorList>
            <person name="Butler K."/>
        </authorList>
    </citation>
    <scope>NUCLEOTIDE SEQUENCE [LARGE SCALE GENOMIC DNA]</scope>
    <source>
        <strain evidence="8 9">A1-4</strain>
    </source>
</reference>
<evidence type="ECO:0000256" key="6">
    <source>
        <dbReference type="PIRNR" id="PIRNR002889"/>
    </source>
</evidence>
<keyword evidence="8" id="KW-0282">Flagellum</keyword>
<comment type="similarity">
    <text evidence="2 6">Belongs to the flagella basal body rod proteins family.</text>
</comment>
<evidence type="ECO:0000256" key="4">
    <source>
        <dbReference type="ARBA" id="ARBA00023143"/>
    </source>
</evidence>
<keyword evidence="8" id="KW-0969">Cilium</keyword>
<evidence type="ECO:0000313" key="9">
    <source>
        <dbReference type="Proteomes" id="UP000240728"/>
    </source>
</evidence>
<name>A0AAX0YNU5_9GAMM</name>
<dbReference type="InterPro" id="IPR006300">
    <property type="entry name" value="FlgB"/>
</dbReference>
<accession>A0AAX0YNU5</accession>
<comment type="subunit">
    <text evidence="6">The basal body constitutes a major portion of the flagellar organelle and consists of a number of rings mounted on a central rod.</text>
</comment>